<dbReference type="InterPro" id="IPR036890">
    <property type="entry name" value="HATPase_C_sf"/>
</dbReference>
<dbReference type="Gene3D" id="1.20.5.1930">
    <property type="match status" value="1"/>
</dbReference>
<dbReference type="InterPro" id="IPR003594">
    <property type="entry name" value="HATPase_dom"/>
</dbReference>
<evidence type="ECO:0000256" key="4">
    <source>
        <dbReference type="ARBA" id="ARBA00022679"/>
    </source>
</evidence>
<feature type="transmembrane region" description="Helical" evidence="10">
    <location>
        <begin position="412"/>
        <end position="429"/>
    </location>
</feature>
<gene>
    <name evidence="13" type="ORF">ACFOSX_09370</name>
</gene>
<dbReference type="InterPro" id="IPR050482">
    <property type="entry name" value="Sensor_HK_TwoCompSys"/>
</dbReference>
<sequence length="664" mass="75966">MKSLRGLLLCSAFIISYTLTYSQSEEKKLLRAIELGKDSSLIEAYFNLGKFHYFKSGKGDSLIFYGTKALNLSQSLNYDDQYLESIKYIGTGHFANGDYDKANDFFYKGLNHSESLNNKKSIADFHFRLGTLSQNVGDNKQAISHMVSASTYSKQIDDYKTEANAYYGISGIYAEEKQEEKQLEYIEKSLQIIKNHKINDAYLETIIYTDASETYLENYIVGNEKYFENLFLTYSAKALSIATKNKFEGRKNVLYSIFGKYFNHKGDYNKAHDYALKIINSDVRVTDASLINAYSLLVKSYTKKNNQPLAYRYLDSLNTLNLKYKASYGEAISTLSYETYKYFGNKDLALKAIEERIEHMKELNDLSKSKALNELEVKYQSQIKDSEIKNLSQQQRIDALELKNKQAEVNHLSFLLVVGIAFIVVFFLISKHLQLKKVKLINNNLSDALHKQLELEKELSDVRDEIAQDFHDDLGNKLARISLLSNLVSGESSIKNSKIKSKIKQITDDANGLYQGTRDFVFSLKSNSDYIEEVATYLSDFGEDFFNKTPIKFMVQKNIVLDAKLPHYWNKQLIFIFKEAMTNALRHSKCTMVTLSFTYDNQRLKIECRDDGIGMSGQEIESSNGILNMKKRAEKIGGLLTINSDVETGTTVYFEGKTKDKHEA</sequence>
<keyword evidence="6" id="KW-0418">Kinase</keyword>
<evidence type="ECO:0000259" key="11">
    <source>
        <dbReference type="Pfam" id="PF02518"/>
    </source>
</evidence>
<dbReference type="Gene3D" id="1.25.40.10">
    <property type="entry name" value="Tetratricopeptide repeat domain"/>
    <property type="match status" value="2"/>
</dbReference>
<feature type="domain" description="Histidine kinase/HSP90-like ATPase" evidence="11">
    <location>
        <begin position="572"/>
        <end position="655"/>
    </location>
</feature>
<proteinExistence type="predicted"/>
<evidence type="ECO:0000259" key="12">
    <source>
        <dbReference type="Pfam" id="PF07730"/>
    </source>
</evidence>
<evidence type="ECO:0000256" key="5">
    <source>
        <dbReference type="ARBA" id="ARBA00022741"/>
    </source>
</evidence>
<comment type="catalytic activity">
    <reaction evidence="1">
        <text>ATP + protein L-histidine = ADP + protein N-phospho-L-histidine.</text>
        <dbReference type="EC" id="2.7.13.3"/>
    </reaction>
</comment>
<dbReference type="CDD" id="cd16917">
    <property type="entry name" value="HATPase_UhpB-NarQ-NarX-like"/>
    <property type="match status" value="1"/>
</dbReference>
<feature type="domain" description="Signal transduction histidine kinase subgroup 3 dimerisation and phosphoacceptor" evidence="12">
    <location>
        <begin position="463"/>
        <end position="526"/>
    </location>
</feature>
<evidence type="ECO:0000256" key="8">
    <source>
        <dbReference type="ARBA" id="ARBA00023012"/>
    </source>
</evidence>
<dbReference type="SUPFAM" id="SSF48452">
    <property type="entry name" value="TPR-like"/>
    <property type="match status" value="1"/>
</dbReference>
<keyword evidence="3" id="KW-0597">Phosphoprotein</keyword>
<evidence type="ECO:0000256" key="7">
    <source>
        <dbReference type="ARBA" id="ARBA00022840"/>
    </source>
</evidence>
<dbReference type="PANTHER" id="PTHR24421">
    <property type="entry name" value="NITRATE/NITRITE SENSOR PROTEIN NARX-RELATED"/>
    <property type="match status" value="1"/>
</dbReference>
<name>A0ABV8AKC7_9FLAO</name>
<keyword evidence="8" id="KW-0902">Two-component regulatory system</keyword>
<evidence type="ECO:0000256" key="2">
    <source>
        <dbReference type="ARBA" id="ARBA00012438"/>
    </source>
</evidence>
<dbReference type="EC" id="2.7.13.3" evidence="2"/>
<dbReference type="Pfam" id="PF02518">
    <property type="entry name" value="HATPase_c"/>
    <property type="match status" value="1"/>
</dbReference>
<keyword evidence="10" id="KW-1133">Transmembrane helix</keyword>
<keyword evidence="4" id="KW-0808">Transferase</keyword>
<evidence type="ECO:0000256" key="1">
    <source>
        <dbReference type="ARBA" id="ARBA00000085"/>
    </source>
</evidence>
<dbReference type="Proteomes" id="UP001595812">
    <property type="component" value="Unassembled WGS sequence"/>
</dbReference>
<dbReference type="PANTHER" id="PTHR24421:SF10">
    <property type="entry name" value="NITRATE_NITRITE SENSOR PROTEIN NARQ"/>
    <property type="match status" value="1"/>
</dbReference>
<keyword evidence="9" id="KW-0175">Coiled coil</keyword>
<evidence type="ECO:0000256" key="9">
    <source>
        <dbReference type="SAM" id="Coils"/>
    </source>
</evidence>
<evidence type="ECO:0000256" key="6">
    <source>
        <dbReference type="ARBA" id="ARBA00022777"/>
    </source>
</evidence>
<evidence type="ECO:0000313" key="14">
    <source>
        <dbReference type="Proteomes" id="UP001595812"/>
    </source>
</evidence>
<dbReference type="InterPro" id="IPR011712">
    <property type="entry name" value="Sig_transdc_His_kin_sub3_dim/P"/>
</dbReference>
<keyword evidence="10" id="KW-0812">Transmembrane</keyword>
<evidence type="ECO:0000313" key="13">
    <source>
        <dbReference type="EMBL" id="MFC3877440.1"/>
    </source>
</evidence>
<evidence type="ECO:0000256" key="10">
    <source>
        <dbReference type="SAM" id="Phobius"/>
    </source>
</evidence>
<comment type="caution">
    <text evidence="13">The sequence shown here is derived from an EMBL/GenBank/DDBJ whole genome shotgun (WGS) entry which is preliminary data.</text>
</comment>
<keyword evidence="5" id="KW-0547">Nucleotide-binding</keyword>
<dbReference type="Pfam" id="PF07730">
    <property type="entry name" value="HisKA_3"/>
    <property type="match status" value="1"/>
</dbReference>
<dbReference type="Gene3D" id="3.30.565.10">
    <property type="entry name" value="Histidine kinase-like ATPase, C-terminal domain"/>
    <property type="match status" value="1"/>
</dbReference>
<evidence type="ECO:0000256" key="3">
    <source>
        <dbReference type="ARBA" id="ARBA00022553"/>
    </source>
</evidence>
<dbReference type="GO" id="GO:0005524">
    <property type="term" value="F:ATP binding"/>
    <property type="evidence" value="ECO:0007669"/>
    <property type="project" value="UniProtKB-KW"/>
</dbReference>
<dbReference type="EMBL" id="JBHSAT010000004">
    <property type="protein sequence ID" value="MFC3877440.1"/>
    <property type="molecule type" value="Genomic_DNA"/>
</dbReference>
<reference evidence="14" key="1">
    <citation type="journal article" date="2019" name="Int. J. Syst. Evol. Microbiol.">
        <title>The Global Catalogue of Microorganisms (GCM) 10K type strain sequencing project: providing services to taxonomists for standard genome sequencing and annotation.</title>
        <authorList>
            <consortium name="The Broad Institute Genomics Platform"/>
            <consortium name="The Broad Institute Genome Sequencing Center for Infectious Disease"/>
            <person name="Wu L."/>
            <person name="Ma J."/>
        </authorList>
    </citation>
    <scope>NUCLEOTIDE SEQUENCE [LARGE SCALE GENOMIC DNA]</scope>
    <source>
        <strain evidence="14">CECT 8979</strain>
    </source>
</reference>
<accession>A0ABV8AKC7</accession>
<keyword evidence="7 13" id="KW-0067">ATP-binding</keyword>
<dbReference type="RefSeq" id="WP_386099730.1">
    <property type="nucleotide sequence ID" value="NZ_JBHSAT010000004.1"/>
</dbReference>
<keyword evidence="14" id="KW-1185">Reference proteome</keyword>
<organism evidence="13 14">
    <name type="scientific">Winogradskyella maritima</name>
    <dbReference type="NCBI Taxonomy" id="1517766"/>
    <lineage>
        <taxon>Bacteria</taxon>
        <taxon>Pseudomonadati</taxon>
        <taxon>Bacteroidota</taxon>
        <taxon>Flavobacteriia</taxon>
        <taxon>Flavobacteriales</taxon>
        <taxon>Flavobacteriaceae</taxon>
        <taxon>Winogradskyella</taxon>
    </lineage>
</organism>
<feature type="coiled-coil region" evidence="9">
    <location>
        <begin position="350"/>
        <end position="410"/>
    </location>
</feature>
<dbReference type="SUPFAM" id="SSF55874">
    <property type="entry name" value="ATPase domain of HSP90 chaperone/DNA topoisomerase II/histidine kinase"/>
    <property type="match status" value="1"/>
</dbReference>
<keyword evidence="10" id="KW-0472">Membrane</keyword>
<protein>
    <recommendedName>
        <fullName evidence="2">histidine kinase</fullName>
        <ecNumber evidence="2">2.7.13.3</ecNumber>
    </recommendedName>
</protein>
<dbReference type="InterPro" id="IPR011990">
    <property type="entry name" value="TPR-like_helical_dom_sf"/>
</dbReference>